<feature type="chain" id="PRO_5045901389" evidence="3">
    <location>
        <begin position="16"/>
        <end position="215"/>
    </location>
</feature>
<keyword evidence="2" id="KW-0812">Transmembrane</keyword>
<keyword evidence="2" id="KW-0472">Membrane</keyword>
<gene>
    <name evidence="4" type="ORF">OKIOD_LOCUS5888</name>
</gene>
<feature type="compositionally biased region" description="Acidic residues" evidence="1">
    <location>
        <begin position="151"/>
        <end position="176"/>
    </location>
</feature>
<evidence type="ECO:0000313" key="5">
    <source>
        <dbReference type="Proteomes" id="UP001158576"/>
    </source>
</evidence>
<evidence type="ECO:0000256" key="2">
    <source>
        <dbReference type="SAM" id="Phobius"/>
    </source>
</evidence>
<keyword evidence="5" id="KW-1185">Reference proteome</keyword>
<dbReference type="Proteomes" id="UP001158576">
    <property type="component" value="Chromosome XSR"/>
</dbReference>
<evidence type="ECO:0000313" key="4">
    <source>
        <dbReference type="EMBL" id="CAG5095773.1"/>
    </source>
</evidence>
<evidence type="ECO:0000256" key="1">
    <source>
        <dbReference type="SAM" id="MobiDB-lite"/>
    </source>
</evidence>
<sequence length="215" mass="24265">MQLRIFILLLAHICAETGNKPKKNVWKKSVGTGATKNGAKQVEKNEESFIQLPSGIQKAAELFAAYTDKPRKIATYYFKKVAKESKKLWKKFVSSGFSVEKLIATQIAALLVYTIISSFVKFITRTSRSRRENKLVKKVYVATPSHAVEESSSETENEGSNEEIDEEEQVEQESTDNSDHETASHHSESEHESLPEIRRTPSTQINRQVSTSNDE</sequence>
<accession>A0ABN7SDD8</accession>
<feature type="compositionally biased region" description="Basic and acidic residues" evidence="1">
    <location>
        <begin position="177"/>
        <end position="199"/>
    </location>
</feature>
<feature type="transmembrane region" description="Helical" evidence="2">
    <location>
        <begin position="103"/>
        <end position="124"/>
    </location>
</feature>
<evidence type="ECO:0000256" key="3">
    <source>
        <dbReference type="SAM" id="SignalP"/>
    </source>
</evidence>
<reference evidence="4 5" key="1">
    <citation type="submission" date="2021-04" db="EMBL/GenBank/DDBJ databases">
        <authorList>
            <person name="Bliznina A."/>
        </authorList>
    </citation>
    <scope>NUCLEOTIDE SEQUENCE [LARGE SCALE GENOMIC DNA]</scope>
</reference>
<proteinExistence type="predicted"/>
<organism evidence="4 5">
    <name type="scientific">Oikopleura dioica</name>
    <name type="common">Tunicate</name>
    <dbReference type="NCBI Taxonomy" id="34765"/>
    <lineage>
        <taxon>Eukaryota</taxon>
        <taxon>Metazoa</taxon>
        <taxon>Chordata</taxon>
        <taxon>Tunicata</taxon>
        <taxon>Appendicularia</taxon>
        <taxon>Copelata</taxon>
        <taxon>Oikopleuridae</taxon>
        <taxon>Oikopleura</taxon>
    </lineage>
</organism>
<feature type="compositionally biased region" description="Polar residues" evidence="1">
    <location>
        <begin position="200"/>
        <end position="215"/>
    </location>
</feature>
<protein>
    <submittedName>
        <fullName evidence="4">Oidioi.mRNA.OKI2018_I69.XSR.g14330.t1.cds</fullName>
    </submittedName>
</protein>
<feature type="region of interest" description="Disordered" evidence="1">
    <location>
        <begin position="146"/>
        <end position="215"/>
    </location>
</feature>
<name>A0ABN7SDD8_OIKDI</name>
<keyword evidence="2" id="KW-1133">Transmembrane helix</keyword>
<feature type="signal peptide" evidence="3">
    <location>
        <begin position="1"/>
        <end position="15"/>
    </location>
</feature>
<dbReference type="EMBL" id="OU015569">
    <property type="protein sequence ID" value="CAG5095773.1"/>
    <property type="molecule type" value="Genomic_DNA"/>
</dbReference>
<keyword evidence="3" id="KW-0732">Signal</keyword>